<proteinExistence type="predicted"/>
<protein>
    <recommendedName>
        <fullName evidence="6">DNA recombination and repair protein Rad51-like C-terminal domain-containing protein</fullName>
    </recommendedName>
</protein>
<feature type="compositionally biased region" description="Basic and acidic residues" evidence="3">
    <location>
        <begin position="256"/>
        <end position="267"/>
    </location>
</feature>
<comment type="caution">
    <text evidence="4">The sequence shown here is derived from an EMBL/GenBank/DDBJ whole genome shotgun (WGS) entry which is preliminary data.</text>
</comment>
<organism evidence="4 5">
    <name type="scientific">Cryomyces antarcticus</name>
    <dbReference type="NCBI Taxonomy" id="329879"/>
    <lineage>
        <taxon>Eukaryota</taxon>
        <taxon>Fungi</taxon>
        <taxon>Dikarya</taxon>
        <taxon>Ascomycota</taxon>
        <taxon>Pezizomycotina</taxon>
        <taxon>Dothideomycetes</taxon>
        <taxon>Dothideomycetes incertae sedis</taxon>
        <taxon>Cryomyces</taxon>
    </lineage>
</organism>
<evidence type="ECO:0000256" key="2">
    <source>
        <dbReference type="ARBA" id="ARBA00023242"/>
    </source>
</evidence>
<accession>A0ABR0M8W8</accession>
<dbReference type="PANTHER" id="PTHR46457">
    <property type="entry name" value="DNA REPAIR PROTEIN RAD51 HOMOLOG 4"/>
    <property type="match status" value="1"/>
</dbReference>
<keyword evidence="5" id="KW-1185">Reference proteome</keyword>
<feature type="compositionally biased region" description="Basic and acidic residues" evidence="3">
    <location>
        <begin position="334"/>
        <end position="351"/>
    </location>
</feature>
<reference evidence="4 5" key="1">
    <citation type="submission" date="2023-08" db="EMBL/GenBank/DDBJ databases">
        <title>Black Yeasts Isolated from many extreme environments.</title>
        <authorList>
            <person name="Coleine C."/>
            <person name="Stajich J.E."/>
            <person name="Selbmann L."/>
        </authorList>
    </citation>
    <scope>NUCLEOTIDE SEQUENCE [LARGE SCALE GENOMIC DNA]</scope>
    <source>
        <strain evidence="4 5">CCFEE 536</strain>
    </source>
</reference>
<dbReference type="InterPro" id="IPR027417">
    <property type="entry name" value="P-loop_NTPase"/>
</dbReference>
<dbReference type="EMBL" id="JAVRRA010000006">
    <property type="protein sequence ID" value="KAK5296673.1"/>
    <property type="molecule type" value="Genomic_DNA"/>
</dbReference>
<evidence type="ECO:0000313" key="5">
    <source>
        <dbReference type="Proteomes" id="UP001357485"/>
    </source>
</evidence>
<evidence type="ECO:0000256" key="3">
    <source>
        <dbReference type="SAM" id="MobiDB-lite"/>
    </source>
</evidence>
<gene>
    <name evidence="4" type="ORF">LTR16_000294</name>
</gene>
<evidence type="ECO:0000313" key="4">
    <source>
        <dbReference type="EMBL" id="KAK5296673.1"/>
    </source>
</evidence>
<feature type="compositionally biased region" description="Low complexity" evidence="3">
    <location>
        <begin position="176"/>
        <end position="185"/>
    </location>
</feature>
<dbReference type="Gene3D" id="3.40.50.300">
    <property type="entry name" value="P-loop containing nucleotide triphosphate hydrolases"/>
    <property type="match status" value="1"/>
</dbReference>
<evidence type="ECO:0008006" key="6">
    <source>
        <dbReference type="Google" id="ProtNLM"/>
    </source>
</evidence>
<dbReference type="InterPro" id="IPR051988">
    <property type="entry name" value="HRR_RAD51_Paralog"/>
</dbReference>
<feature type="region of interest" description="Disordered" evidence="3">
    <location>
        <begin position="1"/>
        <end position="32"/>
    </location>
</feature>
<feature type="compositionally biased region" description="Basic and acidic residues" evidence="3">
    <location>
        <begin position="125"/>
        <end position="146"/>
    </location>
</feature>
<dbReference type="PANTHER" id="PTHR46457:SF1">
    <property type="entry name" value="DNA REPAIR PROTEIN RAD51 HOMOLOG 4"/>
    <property type="match status" value="1"/>
</dbReference>
<feature type="region of interest" description="Disordered" evidence="3">
    <location>
        <begin position="330"/>
        <end position="351"/>
    </location>
</feature>
<evidence type="ECO:0000256" key="1">
    <source>
        <dbReference type="ARBA" id="ARBA00004123"/>
    </source>
</evidence>
<feature type="region of interest" description="Disordered" evidence="3">
    <location>
        <begin position="246"/>
        <end position="295"/>
    </location>
</feature>
<comment type="subcellular location">
    <subcellularLocation>
        <location evidence="1">Nucleus</location>
    </subcellularLocation>
</comment>
<name>A0ABR0M8W8_9PEZI</name>
<dbReference type="Proteomes" id="UP001357485">
    <property type="component" value="Unassembled WGS sequence"/>
</dbReference>
<keyword evidence="2" id="KW-0539">Nucleus</keyword>
<sequence>MPLSPSSDSHSHQKLIPYPSFPVHNPHGSLSNNPPQISLHVLTTHLLASHTSHATVIDTAGAFDVLRLQKIAAQRLKAADGRPSNAHVHVDVGLSVDQMLERVKIMRVFDFVGLVEAVGEVREELESESAVHEAERGLHGRDHDATRPTVADGQDAEEMLMGDEPPTGPRDEAAGQQQQEQQTTTHQERYGMIIVDNITQVAAPIVKSNYIQGHALLTSLLRTLTHLTRTHALCTVLVNTAVAYRPSGSGSTAPPHNDDAANPHPHPDPTAVADAPPLPPHDPSHAAAPPPSADELPSIFAASTARPALARPFPYLVDLHLFASLARSASSLPRRGDGNSGVRERRARGAREAGEGCVGVEVLADRCHGRVGRWGGFVVRDGVELCGL</sequence>
<feature type="region of interest" description="Disordered" evidence="3">
    <location>
        <begin position="125"/>
        <end position="185"/>
    </location>
</feature>